<feature type="non-terminal residue" evidence="2">
    <location>
        <position position="166"/>
    </location>
</feature>
<dbReference type="PANTHER" id="PTHR10357:SF179">
    <property type="entry name" value="NEUTRAL AND BASIC AMINO ACID TRANSPORT PROTEIN RBAT"/>
    <property type="match status" value="1"/>
</dbReference>
<reference evidence="2" key="1">
    <citation type="journal article" date="2013" name="Environ. Microbiol.">
        <title>Seasonally variable intestinal metagenomes of the red palm weevil (Rhynchophorus ferrugineus).</title>
        <authorList>
            <person name="Jia S."/>
            <person name="Zhang X."/>
            <person name="Zhang G."/>
            <person name="Yin A."/>
            <person name="Zhang S."/>
            <person name="Li F."/>
            <person name="Wang L."/>
            <person name="Zhao D."/>
            <person name="Yun Q."/>
            <person name="Tala"/>
            <person name="Wang J."/>
            <person name="Sun G."/>
            <person name="Baabdullah M."/>
            <person name="Yu X."/>
            <person name="Hu S."/>
            <person name="Al-Mssallem I.S."/>
            <person name="Yu J."/>
        </authorList>
    </citation>
    <scope>NUCLEOTIDE SEQUENCE</scope>
</reference>
<dbReference type="EMBL" id="KF118765">
    <property type="protein sequence ID" value="AIA86029.1"/>
    <property type="molecule type" value="Genomic_DNA"/>
</dbReference>
<dbReference type="GO" id="GO:0009313">
    <property type="term" value="P:oligosaccharide catabolic process"/>
    <property type="evidence" value="ECO:0007669"/>
    <property type="project" value="TreeGrafter"/>
</dbReference>
<dbReference type="Gene3D" id="3.20.20.80">
    <property type="entry name" value="Glycosidases"/>
    <property type="match status" value="1"/>
</dbReference>
<proteinExistence type="predicted"/>
<dbReference type="PANTHER" id="PTHR10357">
    <property type="entry name" value="ALPHA-AMYLASE FAMILY MEMBER"/>
    <property type="match status" value="1"/>
</dbReference>
<organism evidence="2">
    <name type="scientific">uncultured Methylococcus sp</name>
    <dbReference type="NCBI Taxonomy" id="236501"/>
    <lineage>
        <taxon>Bacteria</taxon>
        <taxon>Pseudomonadati</taxon>
        <taxon>Pseudomonadota</taxon>
        <taxon>Gammaproteobacteria</taxon>
        <taxon>Methylococcales</taxon>
        <taxon>Methylococcaceae</taxon>
        <taxon>Methylococcus</taxon>
        <taxon>environmental samples</taxon>
    </lineage>
</organism>
<sequence length="166" mass="18537">MLLGLLLTLRGTPFIFEGEELGAEGYAKFKPEESSDIMLKNLMALLKAKKVSRLVRNLIGKHFNRDDSRIPMAFTPDPSTSYGFTRKGIEPWQKPNFGKSEKINVAAESEDPDSVLAFFRSLSSFREAHPELSYGSFEALKTKEEVLAFERAYGKASLTIVANLGK</sequence>
<dbReference type="InterPro" id="IPR017853">
    <property type="entry name" value="GH"/>
</dbReference>
<name>A0A060BSW7_9GAMM</name>
<dbReference type="GO" id="GO:0004556">
    <property type="term" value="F:alpha-amylase activity"/>
    <property type="evidence" value="ECO:0007669"/>
    <property type="project" value="TreeGrafter"/>
</dbReference>
<feature type="domain" description="Glycosyl hydrolase family 13 catalytic" evidence="1">
    <location>
        <begin position="3"/>
        <end position="135"/>
    </location>
</feature>
<evidence type="ECO:0000259" key="1">
    <source>
        <dbReference type="Pfam" id="PF00128"/>
    </source>
</evidence>
<dbReference type="Pfam" id="PF00128">
    <property type="entry name" value="Alpha-amylase"/>
    <property type="match status" value="1"/>
</dbReference>
<accession>A0A060BSW7</accession>
<dbReference type="InterPro" id="IPR006047">
    <property type="entry name" value="GH13_cat_dom"/>
</dbReference>
<evidence type="ECO:0000313" key="2">
    <source>
        <dbReference type="EMBL" id="AIA86029.1"/>
    </source>
</evidence>
<protein>
    <submittedName>
        <fullName evidence="2">CAZy families GH13 protein</fullName>
    </submittedName>
</protein>
<dbReference type="SUPFAM" id="SSF51445">
    <property type="entry name" value="(Trans)glycosidases"/>
    <property type="match status" value="1"/>
</dbReference>
<dbReference type="AlphaFoldDB" id="A0A060BSW7"/>